<evidence type="ECO:0000313" key="3">
    <source>
        <dbReference type="Proteomes" id="UP001081071"/>
    </source>
</evidence>
<dbReference type="Gene3D" id="3.40.50.720">
    <property type="entry name" value="NAD(P)-binding Rossmann-like Domain"/>
    <property type="match status" value="1"/>
</dbReference>
<evidence type="ECO:0000259" key="1">
    <source>
        <dbReference type="Pfam" id="PF01370"/>
    </source>
</evidence>
<dbReference type="SUPFAM" id="SSF51735">
    <property type="entry name" value="NAD(P)-binding Rossmann-fold domains"/>
    <property type="match status" value="1"/>
</dbReference>
<proteinExistence type="predicted"/>
<accession>A0ABT4MHN1</accession>
<dbReference type="RefSeq" id="WP_269606844.1">
    <property type="nucleotide sequence ID" value="NZ_JAPWIJ010000007.1"/>
</dbReference>
<feature type="domain" description="NAD-dependent epimerase/dehydratase" evidence="1">
    <location>
        <begin position="4"/>
        <end position="228"/>
    </location>
</feature>
<dbReference type="InterPro" id="IPR001509">
    <property type="entry name" value="Epimerase_deHydtase"/>
</dbReference>
<protein>
    <submittedName>
        <fullName evidence="2">NAD-dependent epimerase/dehydratase family protein</fullName>
    </submittedName>
</protein>
<dbReference type="InterPro" id="IPR051783">
    <property type="entry name" value="NAD(P)-dependent_oxidoreduct"/>
</dbReference>
<keyword evidence="3" id="KW-1185">Reference proteome</keyword>
<comment type="caution">
    <text evidence="2">The sequence shown here is derived from an EMBL/GenBank/DDBJ whole genome shotgun (WGS) entry which is preliminary data.</text>
</comment>
<dbReference type="Pfam" id="PF01370">
    <property type="entry name" value="Epimerase"/>
    <property type="match status" value="1"/>
</dbReference>
<reference evidence="2" key="1">
    <citation type="submission" date="2022-12" db="EMBL/GenBank/DDBJ databases">
        <authorList>
            <person name="Krivoruchko A.V."/>
            <person name="Elkin A."/>
        </authorList>
    </citation>
    <scope>NUCLEOTIDE SEQUENCE</scope>
    <source>
        <strain evidence="2">IEGM 1391</strain>
    </source>
</reference>
<sequence length="327" mass="34752">MKCLVTGATGFVGSNLVRDLVHAGHEVLASGAPGSTTRFLSGLPVNIQLADLLDRHAVDSLVKGQDWVFHLAGDTSTWRKLSARRRSVNVVAAGIVADASVDAGVGRLVHTSTIDVHGCNSDGSPVDERGGSNPLTGMGYDYAETKVTGEQQVRNRIVDGLDVVVVYPGFMIGPFDHTLQLGRVIRDMHEGKTTFAFPGTSSFCDVRGVSAGILAAAEHGRCGEGYNLSGYNVGYAEMFSRIAELVGAKRRPIRLPRSALVAYGAGQEVSAMVTGRPPSMDRGLGRYLSSPQSSDWGKAQRELGYSPGNIDIAIIDAAQWYDDNVCA</sequence>
<dbReference type="InterPro" id="IPR036291">
    <property type="entry name" value="NAD(P)-bd_dom_sf"/>
</dbReference>
<gene>
    <name evidence="2" type="ORF">O4220_18435</name>
</gene>
<name>A0ABT4MHN1_9NOCA</name>
<organism evidence="2 3">
    <name type="scientific">Rhodococcus ruber</name>
    <dbReference type="NCBI Taxonomy" id="1830"/>
    <lineage>
        <taxon>Bacteria</taxon>
        <taxon>Bacillati</taxon>
        <taxon>Actinomycetota</taxon>
        <taxon>Actinomycetes</taxon>
        <taxon>Mycobacteriales</taxon>
        <taxon>Nocardiaceae</taxon>
        <taxon>Rhodococcus</taxon>
    </lineage>
</organism>
<evidence type="ECO:0000313" key="2">
    <source>
        <dbReference type="EMBL" id="MCZ4520494.1"/>
    </source>
</evidence>
<dbReference type="PANTHER" id="PTHR48079:SF6">
    <property type="entry name" value="NAD(P)-BINDING DOMAIN-CONTAINING PROTEIN-RELATED"/>
    <property type="match status" value="1"/>
</dbReference>
<dbReference type="Proteomes" id="UP001081071">
    <property type="component" value="Unassembled WGS sequence"/>
</dbReference>
<dbReference type="PANTHER" id="PTHR48079">
    <property type="entry name" value="PROTEIN YEEZ"/>
    <property type="match status" value="1"/>
</dbReference>
<dbReference type="EMBL" id="JAPWIJ010000007">
    <property type="protein sequence ID" value="MCZ4520494.1"/>
    <property type="molecule type" value="Genomic_DNA"/>
</dbReference>